<dbReference type="PANTHER" id="PTHR30487">
    <property type="entry name" value="TYPE 4 PREPILIN-LIKE PROTEINS LEADER PEPTIDE-PROCESSING ENZYME"/>
    <property type="match status" value="1"/>
</dbReference>
<keyword evidence="2" id="KW-1133">Transmembrane helix</keyword>
<evidence type="ECO:0000313" key="4">
    <source>
        <dbReference type="EMBL" id="MPN46385.1"/>
    </source>
</evidence>
<dbReference type="InterPro" id="IPR050882">
    <property type="entry name" value="Prepilin_peptidase/N-MTase"/>
</dbReference>
<feature type="transmembrane region" description="Helical" evidence="2">
    <location>
        <begin position="37"/>
        <end position="57"/>
    </location>
</feature>
<accession>A0A645I504</accession>
<proteinExistence type="inferred from homology"/>
<dbReference type="GO" id="GO:0004190">
    <property type="term" value="F:aspartic-type endopeptidase activity"/>
    <property type="evidence" value="ECO:0007669"/>
    <property type="project" value="InterPro"/>
</dbReference>
<evidence type="ECO:0000256" key="1">
    <source>
        <dbReference type="ARBA" id="ARBA00005801"/>
    </source>
</evidence>
<dbReference type="InterPro" id="IPR000045">
    <property type="entry name" value="Prepilin_IV_endopep_pep"/>
</dbReference>
<feature type="transmembrane region" description="Helical" evidence="2">
    <location>
        <begin position="63"/>
        <end position="96"/>
    </location>
</feature>
<keyword evidence="2" id="KW-0812">Transmembrane</keyword>
<dbReference type="GO" id="GO:0006465">
    <property type="term" value="P:signal peptide processing"/>
    <property type="evidence" value="ECO:0007669"/>
    <property type="project" value="TreeGrafter"/>
</dbReference>
<protein>
    <submittedName>
        <fullName evidence="4">Type 4 prepilin-like proteins leader peptide-processing enzyme</fullName>
    </submittedName>
</protein>
<dbReference type="GO" id="GO:0005886">
    <property type="term" value="C:plasma membrane"/>
    <property type="evidence" value="ECO:0007669"/>
    <property type="project" value="TreeGrafter"/>
</dbReference>
<dbReference type="PANTHER" id="PTHR30487:SF0">
    <property type="entry name" value="PREPILIN LEADER PEPTIDASE_N-METHYLTRANSFERASE-RELATED"/>
    <property type="match status" value="1"/>
</dbReference>
<comment type="caution">
    <text evidence="4">The sequence shown here is derived from an EMBL/GenBank/DDBJ whole genome shotgun (WGS) entry which is preliminary data.</text>
</comment>
<feature type="transmembrane region" description="Helical" evidence="2">
    <location>
        <begin position="108"/>
        <end position="131"/>
    </location>
</feature>
<dbReference type="Pfam" id="PF01478">
    <property type="entry name" value="Peptidase_A24"/>
    <property type="match status" value="1"/>
</dbReference>
<organism evidence="4">
    <name type="scientific">bioreactor metagenome</name>
    <dbReference type="NCBI Taxonomy" id="1076179"/>
    <lineage>
        <taxon>unclassified sequences</taxon>
        <taxon>metagenomes</taxon>
        <taxon>ecological metagenomes</taxon>
    </lineage>
</organism>
<gene>
    <name evidence="4" type="primary">comC_17</name>
    <name evidence="4" type="ORF">SDC9_193971</name>
</gene>
<dbReference type="AlphaFoldDB" id="A0A645I504"/>
<comment type="similarity">
    <text evidence="1">Belongs to the peptidase A24 family.</text>
</comment>
<evidence type="ECO:0000256" key="2">
    <source>
        <dbReference type="SAM" id="Phobius"/>
    </source>
</evidence>
<feature type="transmembrane region" description="Helical" evidence="2">
    <location>
        <begin position="12"/>
        <end position="30"/>
    </location>
</feature>
<keyword evidence="2" id="KW-0472">Membrane</keyword>
<feature type="domain" description="Prepilin type IV endopeptidase peptidase" evidence="3">
    <location>
        <begin position="2"/>
        <end position="92"/>
    </location>
</feature>
<name>A0A645I504_9ZZZZ</name>
<dbReference type="EMBL" id="VSSQ01107007">
    <property type="protein sequence ID" value="MPN46385.1"/>
    <property type="molecule type" value="Genomic_DNA"/>
</dbReference>
<sequence length="135" mass="14830">MIDIDTMEIYDRFQIMLGCLAIISLFISPLPFTDHLIGFFIISGPFLLIAYLTNGIGGGDIKLIAVCGFLLGYQATIVAFFFASVIGGIIAVLLLATKQKDRKSQIAFGPYLCIGVALAYLYGLPIMNWYLSLMF</sequence>
<evidence type="ECO:0000259" key="3">
    <source>
        <dbReference type="Pfam" id="PF01478"/>
    </source>
</evidence>
<reference evidence="4" key="1">
    <citation type="submission" date="2019-08" db="EMBL/GenBank/DDBJ databases">
        <authorList>
            <person name="Kucharzyk K."/>
            <person name="Murdoch R.W."/>
            <person name="Higgins S."/>
            <person name="Loffler F."/>
        </authorList>
    </citation>
    <scope>NUCLEOTIDE SEQUENCE</scope>
</reference>
<dbReference type="Gene3D" id="1.20.120.1220">
    <property type="match status" value="1"/>
</dbReference>